<evidence type="ECO:0000256" key="1">
    <source>
        <dbReference type="ARBA" id="ARBA00010617"/>
    </source>
</evidence>
<keyword evidence="9" id="KW-1185">Reference proteome</keyword>
<dbReference type="RefSeq" id="WP_281179400.1">
    <property type="nucleotide sequence ID" value="NZ_JBHSPX010000002.1"/>
</dbReference>
<protein>
    <submittedName>
        <fullName evidence="8">Cytochrome P450</fullName>
    </submittedName>
</protein>
<comment type="similarity">
    <text evidence="1 7">Belongs to the cytochrome P450 family.</text>
</comment>
<evidence type="ECO:0000313" key="8">
    <source>
        <dbReference type="EMBL" id="MFC6061782.1"/>
    </source>
</evidence>
<dbReference type="InterPro" id="IPR001128">
    <property type="entry name" value="Cyt_P450"/>
</dbReference>
<proteinExistence type="inferred from homology"/>
<dbReference type="InterPro" id="IPR036396">
    <property type="entry name" value="Cyt_P450_sf"/>
</dbReference>
<dbReference type="PANTHER" id="PTHR24291:SF50">
    <property type="entry name" value="BIFUNCTIONAL ALBAFLAVENONE MONOOXYGENASE_TERPENE SYNTHASE"/>
    <property type="match status" value="1"/>
</dbReference>
<evidence type="ECO:0000256" key="2">
    <source>
        <dbReference type="ARBA" id="ARBA00022617"/>
    </source>
</evidence>
<dbReference type="Pfam" id="PF00067">
    <property type="entry name" value="p450"/>
    <property type="match status" value="1"/>
</dbReference>
<evidence type="ECO:0000256" key="5">
    <source>
        <dbReference type="ARBA" id="ARBA00023004"/>
    </source>
</evidence>
<gene>
    <name evidence="8" type="ORF">ACFP4F_04390</name>
</gene>
<dbReference type="InterPro" id="IPR017972">
    <property type="entry name" value="Cyt_P450_CS"/>
</dbReference>
<dbReference type="InterPro" id="IPR050196">
    <property type="entry name" value="Cytochrome_P450_Monoox"/>
</dbReference>
<comment type="caution">
    <text evidence="8">The sequence shown here is derived from an EMBL/GenBank/DDBJ whole genome shotgun (WGS) entry which is preliminary data.</text>
</comment>
<evidence type="ECO:0000256" key="3">
    <source>
        <dbReference type="ARBA" id="ARBA00022723"/>
    </source>
</evidence>
<keyword evidence="6 7" id="KW-0503">Monooxygenase</keyword>
<dbReference type="EMBL" id="JBHSPX010000002">
    <property type="protein sequence ID" value="MFC6061782.1"/>
    <property type="molecule type" value="Genomic_DNA"/>
</dbReference>
<evidence type="ECO:0000256" key="4">
    <source>
        <dbReference type="ARBA" id="ARBA00023002"/>
    </source>
</evidence>
<dbReference type="PRINTS" id="PR00385">
    <property type="entry name" value="P450"/>
</dbReference>
<name>A0ABW1MFK4_9ACTN</name>
<organism evidence="8 9">
    <name type="scientific">Streptomyces ochraceiscleroticus</name>
    <dbReference type="NCBI Taxonomy" id="47761"/>
    <lineage>
        <taxon>Bacteria</taxon>
        <taxon>Bacillati</taxon>
        <taxon>Actinomycetota</taxon>
        <taxon>Actinomycetes</taxon>
        <taxon>Kitasatosporales</taxon>
        <taxon>Streptomycetaceae</taxon>
        <taxon>Streptomyces</taxon>
    </lineage>
</organism>
<accession>A0ABW1MFK4</accession>
<reference evidence="9" key="1">
    <citation type="journal article" date="2019" name="Int. J. Syst. Evol. Microbiol.">
        <title>The Global Catalogue of Microorganisms (GCM) 10K type strain sequencing project: providing services to taxonomists for standard genome sequencing and annotation.</title>
        <authorList>
            <consortium name="The Broad Institute Genomics Platform"/>
            <consortium name="The Broad Institute Genome Sequencing Center for Infectious Disease"/>
            <person name="Wu L."/>
            <person name="Ma J."/>
        </authorList>
    </citation>
    <scope>NUCLEOTIDE SEQUENCE [LARGE SCALE GENOMIC DNA]</scope>
    <source>
        <strain evidence="9">CGMCC 1.15180</strain>
    </source>
</reference>
<sequence>MIVDTQNIPRAPGRMPLLGHALKMARRPLHFLQSLPRTGPLVRVDLGTMPVYVPTDARLIRDVLTTHATKFVKGRLYTRVEPLVGKGLATSSGQVHRRNRRLMQPMFHKERIAAYAATMSERAKDLVDSWVPGQQLALEQVMGEYTIRTLAEVMFSADLGQPAVESVRRNLPVILKYMLLRAAFPAFLDGLPIPANRKFDAAARDMRAVIDQVVADTRRSADTERHDLVTLLLEARDADTDEALTDEEVRDELVTILFAGTETTASTLGWFFHEVGQHPEVERQLLEEIDEVVGGGPVTIEHVPRLVTVKRVLDEVIRLYGVTMLMRRTTEPVELTDTRPDGEQVTYRIPADTEVAFSPYAVHRHPELYKNPDDFDPDRWLRDDIPRTAFFPFGAGNRMCIGDAFSWTEATIAVATILQRYTLAPVPGHTPRKATSAMVHPDHVPMTVVPRTG</sequence>
<dbReference type="InterPro" id="IPR002401">
    <property type="entry name" value="Cyt_P450_E_grp-I"/>
</dbReference>
<evidence type="ECO:0000313" key="9">
    <source>
        <dbReference type="Proteomes" id="UP001596139"/>
    </source>
</evidence>
<dbReference type="Gene3D" id="1.10.630.10">
    <property type="entry name" value="Cytochrome P450"/>
    <property type="match status" value="1"/>
</dbReference>
<evidence type="ECO:0000256" key="6">
    <source>
        <dbReference type="ARBA" id="ARBA00023033"/>
    </source>
</evidence>
<evidence type="ECO:0000256" key="7">
    <source>
        <dbReference type="RuleBase" id="RU000461"/>
    </source>
</evidence>
<dbReference type="Proteomes" id="UP001596139">
    <property type="component" value="Unassembled WGS sequence"/>
</dbReference>
<dbReference type="PRINTS" id="PR00463">
    <property type="entry name" value="EP450I"/>
</dbReference>
<dbReference type="CDD" id="cd11049">
    <property type="entry name" value="CYP170A1-like"/>
    <property type="match status" value="1"/>
</dbReference>
<dbReference type="SUPFAM" id="SSF48264">
    <property type="entry name" value="Cytochrome P450"/>
    <property type="match status" value="1"/>
</dbReference>
<keyword evidence="4 7" id="KW-0560">Oxidoreductase</keyword>
<dbReference type="PANTHER" id="PTHR24291">
    <property type="entry name" value="CYTOCHROME P450 FAMILY 4"/>
    <property type="match status" value="1"/>
</dbReference>
<keyword evidence="2 7" id="KW-0349">Heme</keyword>
<keyword evidence="3 7" id="KW-0479">Metal-binding</keyword>
<keyword evidence="5 7" id="KW-0408">Iron</keyword>
<dbReference type="PROSITE" id="PS00086">
    <property type="entry name" value="CYTOCHROME_P450"/>
    <property type="match status" value="1"/>
</dbReference>